<dbReference type="InterPro" id="IPR038792">
    <property type="entry name" value="CFAP97D1/2"/>
</dbReference>
<name>A0A6J2WGK5_CHACN</name>
<dbReference type="CTD" id="101929355"/>
<dbReference type="InParanoid" id="A0A6J2WGK5"/>
<reference evidence="3" key="1">
    <citation type="submission" date="2025-08" db="UniProtKB">
        <authorList>
            <consortium name="RefSeq"/>
        </authorList>
    </citation>
    <scope>IDENTIFICATION</scope>
</reference>
<protein>
    <submittedName>
        <fullName evidence="3">Uncharacterized protein CFAP97D1</fullName>
    </submittedName>
</protein>
<gene>
    <name evidence="3" type="primary">cfap97d2</name>
</gene>
<dbReference type="AlphaFoldDB" id="A0A6J2WGK5"/>
<evidence type="ECO:0000313" key="2">
    <source>
        <dbReference type="Proteomes" id="UP000504632"/>
    </source>
</evidence>
<proteinExistence type="inferred from homology"/>
<evidence type="ECO:0000256" key="1">
    <source>
        <dbReference type="ARBA" id="ARBA00008315"/>
    </source>
</evidence>
<organism evidence="2 3">
    <name type="scientific">Chanos chanos</name>
    <name type="common">Milkfish</name>
    <name type="synonym">Mugil chanos</name>
    <dbReference type="NCBI Taxonomy" id="29144"/>
    <lineage>
        <taxon>Eukaryota</taxon>
        <taxon>Metazoa</taxon>
        <taxon>Chordata</taxon>
        <taxon>Craniata</taxon>
        <taxon>Vertebrata</taxon>
        <taxon>Euteleostomi</taxon>
        <taxon>Actinopterygii</taxon>
        <taxon>Neopterygii</taxon>
        <taxon>Teleostei</taxon>
        <taxon>Ostariophysi</taxon>
        <taxon>Gonorynchiformes</taxon>
        <taxon>Chanidae</taxon>
        <taxon>Chanos</taxon>
    </lineage>
</organism>
<accession>A0A6J2WGK5</accession>
<dbReference type="GeneID" id="115823500"/>
<sequence length="165" mass="19466">MQHRSYQPTLPCASKYLQYNWDRTNYDMHREKVKSAKATICITPPKTHGHLVTKMKKLKLEENRLSAIQRENSMLLQKINHIMQTTRADNRSISVKKSLSADKRQQELLRITKENQMILQRLTNCVPHYSVQQWHEQWLKTLELMESITRYPHKSHTPVSSGSLT</sequence>
<comment type="similarity">
    <text evidence="1">Belongs to the CFAP97 family.</text>
</comment>
<dbReference type="OrthoDB" id="2163395at2759"/>
<dbReference type="InterPro" id="IPR029488">
    <property type="entry name" value="Hmw/CFAP97"/>
</dbReference>
<keyword evidence="2" id="KW-1185">Reference proteome</keyword>
<evidence type="ECO:0000313" key="3">
    <source>
        <dbReference type="RefSeq" id="XP_030643414.1"/>
    </source>
</evidence>
<dbReference type="PANTHER" id="PTHR33768:SF7">
    <property type="entry name" value="CFAP97 DOMAIN CONTAINING 2"/>
    <property type="match status" value="1"/>
</dbReference>
<dbReference type="RefSeq" id="XP_030643414.1">
    <property type="nucleotide sequence ID" value="XM_030787554.1"/>
</dbReference>
<dbReference type="Proteomes" id="UP000504632">
    <property type="component" value="Chromosome 10"/>
</dbReference>
<dbReference type="Pfam" id="PF13879">
    <property type="entry name" value="Hmw_CFAP97"/>
    <property type="match status" value="1"/>
</dbReference>
<dbReference type="PANTHER" id="PTHR33768">
    <property type="entry name" value="MIP11318P"/>
    <property type="match status" value="1"/>
</dbReference>